<sequence>MSNGAADSELPEPGHRSGRTAADSADAADSGRLSRRSFVTAAALATAAPVAAAAPAAAQSAGRGHSPAEPDFGPNVRVFDPSTPVAEIQAALDAAAAEQVAAEFGTGRYAFLFKPGTYDVDAQLGYYTSVAGLGLTPDEVTINGAVRVEGQPQPGGGDSALTNFWRSAENLAVVPTGGVNWWAVSQAAPLRRVHIRGQLFLFPRQGGYSSGGYIADSAVDGQVVNASQQQWLTRDSAVGSWSNGVWNQVFAGVMGAPAQSFPNPPYTTLPTSPLSREKPFLYVDQAGGYRVFLPALRHDAVGTTWSGGATAGSSVPLDRFFVARPTDSARTINRALSQGKHLLLTPGVYKLTDTIRVKWAGTVVLGLGYATLTPVRGVVPMTVADSRGVRIAGLLFDAGPVNSRVLLEIGGKHGGRTDPREPASVQDVFFRIGGAGAGKASTALVVNSDNVLLDHIWAWRADHGTGVGWTVNTADTGVVVNGDNVLATGLFVEHFQKYNVVWNGDRGRTVMFQNELPYDPPNQAAYTHHGVDGYAAYKVADGVRHHEGWGLGSYCFFNVDPTIHNAHGFEAPDRPGVVFHDLLTVSLNGAGVIDHVINGSGDPAQGTATVPVNVVRYPAG</sequence>
<dbReference type="Gene3D" id="2.160.20.10">
    <property type="entry name" value="Single-stranded right-handed beta-helix, Pectin lyase-like"/>
    <property type="match status" value="1"/>
</dbReference>
<reference evidence="2 3" key="1">
    <citation type="submission" date="2023-12" db="EMBL/GenBank/DDBJ databases">
        <title>Streptomyces sp. V4-01.</title>
        <authorList>
            <person name="Somphong A."/>
            <person name="Phongsopitanun W."/>
        </authorList>
    </citation>
    <scope>NUCLEOTIDE SEQUENCE [LARGE SCALE GENOMIC DNA]</scope>
    <source>
        <strain evidence="2 3">V4-01</strain>
    </source>
</reference>
<name>A0ABU7PGC6_9ACTN</name>
<dbReference type="InterPro" id="IPR059186">
    <property type="entry name" value="SACTE_4363"/>
</dbReference>
<dbReference type="RefSeq" id="WP_330798058.1">
    <property type="nucleotide sequence ID" value="NZ_JAZEWV010000022.1"/>
</dbReference>
<dbReference type="SUPFAM" id="SSF51126">
    <property type="entry name" value="Pectin lyase-like"/>
    <property type="match status" value="1"/>
</dbReference>
<comment type="caution">
    <text evidence="2">The sequence shown here is derived from an EMBL/GenBank/DDBJ whole genome shotgun (WGS) entry which is preliminary data.</text>
</comment>
<dbReference type="InterPro" id="IPR011050">
    <property type="entry name" value="Pectin_lyase_fold/virulence"/>
</dbReference>
<dbReference type="EMBL" id="JAZEWV010000022">
    <property type="protein sequence ID" value="MEE4544874.1"/>
    <property type="molecule type" value="Genomic_DNA"/>
</dbReference>
<keyword evidence="3" id="KW-1185">Reference proteome</keyword>
<gene>
    <name evidence="2" type="ORF">V2S66_23275</name>
</gene>
<accession>A0ABU7PGC6</accession>
<dbReference type="InterPro" id="IPR006311">
    <property type="entry name" value="TAT_signal"/>
</dbReference>
<evidence type="ECO:0000313" key="3">
    <source>
        <dbReference type="Proteomes" id="UP001344658"/>
    </source>
</evidence>
<evidence type="ECO:0000256" key="1">
    <source>
        <dbReference type="SAM" id="MobiDB-lite"/>
    </source>
</evidence>
<dbReference type="PROSITE" id="PS51318">
    <property type="entry name" value="TAT"/>
    <property type="match status" value="1"/>
</dbReference>
<feature type="compositionally biased region" description="Low complexity" evidence="1">
    <location>
        <begin position="19"/>
        <end position="32"/>
    </location>
</feature>
<organism evidence="2 3">
    <name type="scientific">Actinacidiphila polyblastidii</name>
    <dbReference type="NCBI Taxonomy" id="3110430"/>
    <lineage>
        <taxon>Bacteria</taxon>
        <taxon>Bacillati</taxon>
        <taxon>Actinomycetota</taxon>
        <taxon>Actinomycetes</taxon>
        <taxon>Kitasatosporales</taxon>
        <taxon>Streptomycetaceae</taxon>
        <taxon>Actinacidiphila</taxon>
    </lineage>
</organism>
<feature type="region of interest" description="Disordered" evidence="1">
    <location>
        <begin position="58"/>
        <end position="77"/>
    </location>
</feature>
<proteinExistence type="predicted"/>
<dbReference type="InterPro" id="IPR012334">
    <property type="entry name" value="Pectin_lyas_fold"/>
</dbReference>
<dbReference type="Proteomes" id="UP001344658">
    <property type="component" value="Unassembled WGS sequence"/>
</dbReference>
<feature type="region of interest" description="Disordered" evidence="1">
    <location>
        <begin position="1"/>
        <end position="32"/>
    </location>
</feature>
<protein>
    <submittedName>
        <fullName evidence="2">Coagulation factor 5/8 type domain-containing protein</fullName>
    </submittedName>
</protein>
<evidence type="ECO:0000313" key="2">
    <source>
        <dbReference type="EMBL" id="MEE4544874.1"/>
    </source>
</evidence>
<dbReference type="CDD" id="cd23669">
    <property type="entry name" value="GH55_SacteLam55A-like"/>
    <property type="match status" value="1"/>
</dbReference>